<feature type="transmembrane region" description="Helical" evidence="1">
    <location>
        <begin position="25"/>
        <end position="47"/>
    </location>
</feature>
<protein>
    <submittedName>
        <fullName evidence="2">PTS glucitol/sorbitol transporter subunit IIC</fullName>
    </submittedName>
</protein>
<keyword evidence="1" id="KW-1133">Transmembrane helix</keyword>
<evidence type="ECO:0000313" key="2">
    <source>
        <dbReference type="EMBL" id="MFH0262821.1"/>
    </source>
</evidence>
<evidence type="ECO:0000256" key="1">
    <source>
        <dbReference type="SAM" id="Phobius"/>
    </source>
</evidence>
<comment type="caution">
    <text evidence="2">The sequence shown here is derived from an EMBL/GenBank/DDBJ whole genome shotgun (WGS) entry which is preliminary data.</text>
</comment>
<dbReference type="GeneID" id="64087995"/>
<organism evidence="2 3">
    <name type="scientific">Vibrio barjaei</name>
    <dbReference type="NCBI Taxonomy" id="1676683"/>
    <lineage>
        <taxon>Bacteria</taxon>
        <taxon>Pseudomonadati</taxon>
        <taxon>Pseudomonadota</taxon>
        <taxon>Gammaproteobacteria</taxon>
        <taxon>Vibrionales</taxon>
        <taxon>Vibrionaceae</taxon>
        <taxon>Vibrio</taxon>
    </lineage>
</organism>
<keyword evidence="1" id="KW-0472">Membrane</keyword>
<gene>
    <name evidence="2" type="ORF">ACGRH2_20745</name>
</gene>
<accession>A0ABW7IN24</accession>
<name>A0ABW7IN24_9VIBR</name>
<evidence type="ECO:0000313" key="3">
    <source>
        <dbReference type="Proteomes" id="UP001607125"/>
    </source>
</evidence>
<proteinExistence type="predicted"/>
<reference evidence="2 3" key="1">
    <citation type="submission" date="2024-10" db="EMBL/GenBank/DDBJ databases">
        <authorList>
            <person name="Yibar A."/>
            <person name="Saticioglu I.B."/>
            <person name="Duman M."/>
            <person name="Ajmi N."/>
            <person name="Gurler F."/>
            <person name="Ay H."/>
            <person name="Onuk E."/>
            <person name="Guler S."/>
            <person name="Romalde J.L."/>
        </authorList>
    </citation>
    <scope>NUCLEOTIDE SEQUENCE [LARGE SCALE GENOMIC DNA]</scope>
    <source>
        <strain evidence="2 3">1-TCBS-B</strain>
    </source>
</reference>
<dbReference type="PANTHER" id="PTHR40399">
    <property type="entry name" value="PTS SYSTEM GLUCITOL/SORBITOL-SPECIFIC EIIC COMPONENT"/>
    <property type="match status" value="1"/>
</dbReference>
<dbReference type="PROSITE" id="PS51107">
    <property type="entry name" value="PTS_EIIC_TYPE_5"/>
    <property type="match status" value="1"/>
</dbReference>
<dbReference type="PANTHER" id="PTHR40399:SF1">
    <property type="entry name" value="PTS SYSTEM GLUCITOL_SORBITOL-SPECIFIC EIIC COMPONENT"/>
    <property type="match status" value="1"/>
</dbReference>
<dbReference type="RefSeq" id="WP_306305461.1">
    <property type="nucleotide sequence ID" value="NZ_JAPQMW010000022.1"/>
</dbReference>
<keyword evidence="1" id="KW-0812">Transmembrane</keyword>
<dbReference type="InterPro" id="IPR004699">
    <property type="entry name" value="PTS_IID_sorb"/>
</dbReference>
<sequence>MDYMILGAEWFIGLFEKGGEVLSDMVTGILPLLVCLLVAMNALIRFIGQHRIERLATKCAGNPVSRYLVLPFIGTFIFCNPMTLSLGRFLPEKYKPSYYAAASYSCHSMNGMFPHVNPGELFIYLGIAAGITQLNLPLAPLAVSYLFVGLVTNFFRGWITDLTTSIICKQQGRALSDKVEISKEGS</sequence>
<keyword evidence="3" id="KW-1185">Reference proteome</keyword>
<dbReference type="Proteomes" id="UP001607125">
    <property type="component" value="Unassembled WGS sequence"/>
</dbReference>
<dbReference type="PIRSF" id="PIRSF038321">
    <property type="entry name" value="PTS_glc_srb_IIC"/>
    <property type="match status" value="1"/>
</dbReference>
<dbReference type="Pfam" id="PF03608">
    <property type="entry name" value="EII-GUT"/>
    <property type="match status" value="1"/>
</dbReference>
<dbReference type="NCBIfam" id="TIGR00821">
    <property type="entry name" value="EII-GUT"/>
    <property type="match status" value="1"/>
</dbReference>
<feature type="transmembrane region" description="Helical" evidence="1">
    <location>
        <begin position="68"/>
        <end position="90"/>
    </location>
</feature>
<dbReference type="EMBL" id="JBIHSF010000011">
    <property type="protein sequence ID" value="MFH0262821.1"/>
    <property type="molecule type" value="Genomic_DNA"/>
</dbReference>